<dbReference type="VEuPathDB" id="TriTrypDB:TEOVI_000111400"/>
<keyword evidence="3" id="KW-1185">Reference proteome</keyword>
<keyword evidence="1" id="KW-1133">Transmembrane helix</keyword>
<evidence type="ECO:0000313" key="3">
    <source>
        <dbReference type="Proteomes" id="UP000195570"/>
    </source>
</evidence>
<keyword evidence="1" id="KW-0472">Membrane</keyword>
<keyword evidence="1" id="KW-0812">Transmembrane</keyword>
<dbReference type="EMBL" id="CZPT02001250">
    <property type="protein sequence ID" value="SCU69548.1"/>
    <property type="molecule type" value="Genomic_DNA"/>
</dbReference>
<reference evidence="2" key="1">
    <citation type="submission" date="2016-09" db="EMBL/GenBank/DDBJ databases">
        <authorList>
            <person name="Hebert L."/>
            <person name="Moumen B."/>
        </authorList>
    </citation>
    <scope>NUCLEOTIDE SEQUENCE [LARGE SCALE GENOMIC DNA]</scope>
    <source>
        <strain evidence="2">OVI</strain>
    </source>
</reference>
<sequence>MPVPWRYFFDGRPLVVVMLFFVHSYVLYCCTMQGYSQLSGSSSDENIVHPLSSDGNTVTISPTYTLRMHFLPQHQVAKGAEKNNQIELSVAPTDALIINFPEGTEGSETEVMEQLIGTGRWQWVVPMRPFDGYDSTRSYRLKARRFPVAAGDDSNELTPPTIVHVPNISSIIEAGMRVSNRSQSGLHRSRGGVVCFVVGADPSVVRVPEGKKLLEQLFSEVGRSTISTATLGLRQLHNANWALFISPCRTNKLFAWKERLPSSSVSSGSLWWLCAAADVLLEINTAAEWVTAHFD</sequence>
<evidence type="ECO:0000256" key="1">
    <source>
        <dbReference type="SAM" id="Phobius"/>
    </source>
</evidence>
<dbReference type="Proteomes" id="UP000195570">
    <property type="component" value="Unassembled WGS sequence"/>
</dbReference>
<dbReference type="RefSeq" id="XP_067080499.1">
    <property type="nucleotide sequence ID" value="XM_067224398.1"/>
</dbReference>
<accession>A0A1G4IC55</accession>
<name>A0A1G4IC55_TRYEQ</name>
<organism evidence="2 3">
    <name type="scientific">Trypanosoma equiperdum</name>
    <dbReference type="NCBI Taxonomy" id="5694"/>
    <lineage>
        <taxon>Eukaryota</taxon>
        <taxon>Discoba</taxon>
        <taxon>Euglenozoa</taxon>
        <taxon>Kinetoplastea</taxon>
        <taxon>Metakinetoplastina</taxon>
        <taxon>Trypanosomatida</taxon>
        <taxon>Trypanosomatidae</taxon>
        <taxon>Trypanosoma</taxon>
    </lineage>
</organism>
<protein>
    <submittedName>
        <fullName evidence="2">Uncharacterized protein</fullName>
    </submittedName>
</protein>
<gene>
    <name evidence="2" type="ORF">TEOVI_000111400</name>
</gene>
<proteinExistence type="predicted"/>
<evidence type="ECO:0000313" key="2">
    <source>
        <dbReference type="EMBL" id="SCU69548.1"/>
    </source>
</evidence>
<dbReference type="AlphaFoldDB" id="A0A1G4IC55"/>
<feature type="transmembrane region" description="Helical" evidence="1">
    <location>
        <begin position="12"/>
        <end position="30"/>
    </location>
</feature>
<dbReference type="GeneID" id="92375054"/>
<comment type="caution">
    <text evidence="2">The sequence shown here is derived from an EMBL/GenBank/DDBJ whole genome shotgun (WGS) entry which is preliminary data.</text>
</comment>